<feature type="transmembrane region" description="Helical" evidence="2">
    <location>
        <begin position="128"/>
        <end position="145"/>
    </location>
</feature>
<dbReference type="OrthoDB" id="4302039at2"/>
<evidence type="ECO:0000313" key="3">
    <source>
        <dbReference type="EMBL" id="TGA85305.1"/>
    </source>
</evidence>
<keyword evidence="2" id="KW-0472">Membrane</keyword>
<keyword evidence="4" id="KW-1185">Reference proteome</keyword>
<dbReference type="Proteomes" id="UP000297948">
    <property type="component" value="Unassembled WGS sequence"/>
</dbReference>
<dbReference type="EMBL" id="SRID01000568">
    <property type="protein sequence ID" value="TGA85305.1"/>
    <property type="molecule type" value="Genomic_DNA"/>
</dbReference>
<comment type="caution">
    <text evidence="3">The sequence shown here is derived from an EMBL/GenBank/DDBJ whole genome shotgun (WGS) entry which is preliminary data.</text>
</comment>
<gene>
    <name evidence="3" type="ORF">E4099_30995</name>
</gene>
<organism evidence="3 4">
    <name type="scientific">Streptomyces palmae</name>
    <dbReference type="NCBI Taxonomy" id="1701085"/>
    <lineage>
        <taxon>Bacteria</taxon>
        <taxon>Bacillati</taxon>
        <taxon>Actinomycetota</taxon>
        <taxon>Actinomycetes</taxon>
        <taxon>Kitasatosporales</taxon>
        <taxon>Streptomycetaceae</taxon>
        <taxon>Streptomyces</taxon>
    </lineage>
</organism>
<keyword evidence="2" id="KW-1133">Transmembrane helix</keyword>
<dbReference type="RefSeq" id="WP_135342425.1">
    <property type="nucleotide sequence ID" value="NZ_JBHLTX010000053.1"/>
</dbReference>
<evidence type="ECO:0000256" key="1">
    <source>
        <dbReference type="SAM" id="MobiDB-lite"/>
    </source>
</evidence>
<feature type="region of interest" description="Disordered" evidence="1">
    <location>
        <begin position="1"/>
        <end position="21"/>
    </location>
</feature>
<sequence>MTPWNPPPTPAPWGGPGPVPAPWGGPQPLEIRIELVQPEPEQPGFWRRLWNLLARGISPYAAWGALAAAVIPIPGVGYGAGAIWGSLLFQLEVWTNDVAPGFVPGLVGLGTLMFAFRAFMVRPGAVRFFFLATAAIGTITGVLWPDVVAAMTGVRA</sequence>
<feature type="transmembrane region" description="Helical" evidence="2">
    <location>
        <begin position="98"/>
        <end position="116"/>
    </location>
</feature>
<feature type="transmembrane region" description="Helical" evidence="2">
    <location>
        <begin position="57"/>
        <end position="78"/>
    </location>
</feature>
<proteinExistence type="predicted"/>
<dbReference type="AlphaFoldDB" id="A0A4Z0FRT1"/>
<evidence type="ECO:0000256" key="2">
    <source>
        <dbReference type="SAM" id="Phobius"/>
    </source>
</evidence>
<evidence type="ECO:0000313" key="4">
    <source>
        <dbReference type="Proteomes" id="UP000297948"/>
    </source>
</evidence>
<protein>
    <submittedName>
        <fullName evidence="3">Uncharacterized protein</fullName>
    </submittedName>
</protein>
<accession>A0A4Z0FRT1</accession>
<name>A0A4Z0FRT1_9ACTN</name>
<keyword evidence="2" id="KW-0812">Transmembrane</keyword>
<reference evidence="3 4" key="1">
    <citation type="submission" date="2019-03" db="EMBL/GenBank/DDBJ databases">
        <authorList>
            <person name="Gonzalez-Pimentel J.L."/>
        </authorList>
    </citation>
    <scope>NUCLEOTIDE SEQUENCE [LARGE SCALE GENOMIC DNA]</scope>
    <source>
        <strain evidence="3 4">JCM 31289</strain>
    </source>
</reference>